<dbReference type="GO" id="GO:0005783">
    <property type="term" value="C:endoplasmic reticulum"/>
    <property type="evidence" value="ECO:0007669"/>
    <property type="project" value="TreeGrafter"/>
</dbReference>
<dbReference type="Proteomes" id="UP001362899">
    <property type="component" value="Unassembled WGS sequence"/>
</dbReference>
<sequence>MANPLIVAKNAILIVILIILAILFFLAYLVAYVTSIFSRRARLIWIEYLKTCYTLPIIEVAAMTSPATVKIYSTSPGMKFEVVNNQLRSVMCPRSVLISNHQIYCDWIYLWWLAYTAECHPGICIMLKDTLGKIPLFGWIMHCFEFMFITRSWENDEKVMKKRTAEMNKNRNDPLWLLMFPEGTVYNRETHDRTLKYADKANIPKNLIPEHMLLPRYKGLQTILTGLHSSVKVLYDITMVYAPVSPTGEPAETYYSLVKTFFKSEGAPLVQMHIREFAVKDIPYQDEQAFEKWMIKTFKEKDDIYAKLMNNELEHELRAEAPMKIKSKWHLYSSINIPLTVIISARLLYKYLTR</sequence>
<keyword evidence="1" id="KW-1133">Transmembrane helix</keyword>
<dbReference type="CDD" id="cd07990">
    <property type="entry name" value="LPLAT_LCLAT1-like"/>
    <property type="match status" value="1"/>
</dbReference>
<name>A0AAV5RG85_STABA</name>
<dbReference type="GO" id="GO:0016746">
    <property type="term" value="F:acyltransferase activity"/>
    <property type="evidence" value="ECO:0007669"/>
    <property type="project" value="UniProtKB-KW"/>
</dbReference>
<proteinExistence type="predicted"/>
<accession>A0AAV5RG85</accession>
<dbReference type="SUPFAM" id="SSF69593">
    <property type="entry name" value="Glycerol-3-phosphate (1)-acyltransferase"/>
    <property type="match status" value="1"/>
</dbReference>
<dbReference type="SMART" id="SM00563">
    <property type="entry name" value="PlsC"/>
    <property type="match status" value="1"/>
</dbReference>
<dbReference type="PANTHER" id="PTHR10983:SF16">
    <property type="entry name" value="LYSOCARDIOLIPIN ACYLTRANSFERASE 1"/>
    <property type="match status" value="1"/>
</dbReference>
<keyword evidence="1" id="KW-0812">Transmembrane</keyword>
<keyword evidence="3" id="KW-0808">Transferase</keyword>
<dbReference type="AlphaFoldDB" id="A0AAV5RG85"/>
<organism evidence="3 4">
    <name type="scientific">Starmerella bacillaris</name>
    <name type="common">Yeast</name>
    <name type="synonym">Candida zemplinina</name>
    <dbReference type="NCBI Taxonomy" id="1247836"/>
    <lineage>
        <taxon>Eukaryota</taxon>
        <taxon>Fungi</taxon>
        <taxon>Dikarya</taxon>
        <taxon>Ascomycota</taxon>
        <taxon>Saccharomycotina</taxon>
        <taxon>Dipodascomycetes</taxon>
        <taxon>Dipodascales</taxon>
        <taxon>Trichomonascaceae</taxon>
        <taxon>Starmerella</taxon>
    </lineage>
</organism>
<gene>
    <name evidence="3" type="ORF">DASB73_007260</name>
</gene>
<evidence type="ECO:0000256" key="1">
    <source>
        <dbReference type="SAM" id="Phobius"/>
    </source>
</evidence>
<evidence type="ECO:0000259" key="2">
    <source>
        <dbReference type="SMART" id="SM00563"/>
    </source>
</evidence>
<dbReference type="GO" id="GO:0036149">
    <property type="term" value="P:phosphatidylinositol acyl-chain remodeling"/>
    <property type="evidence" value="ECO:0007669"/>
    <property type="project" value="TreeGrafter"/>
</dbReference>
<protein>
    <submittedName>
        <fullName evidence="3">Acyltransferase</fullName>
    </submittedName>
</protein>
<feature type="domain" description="Phospholipid/glycerol acyltransferase" evidence="2">
    <location>
        <begin position="95"/>
        <end position="221"/>
    </location>
</feature>
<evidence type="ECO:0000313" key="3">
    <source>
        <dbReference type="EMBL" id="GMM49768.1"/>
    </source>
</evidence>
<reference evidence="3 4" key="1">
    <citation type="journal article" date="2023" name="Elife">
        <title>Identification of key yeast species and microbe-microbe interactions impacting larval growth of Drosophila in the wild.</title>
        <authorList>
            <person name="Mure A."/>
            <person name="Sugiura Y."/>
            <person name="Maeda R."/>
            <person name="Honda K."/>
            <person name="Sakurai N."/>
            <person name="Takahashi Y."/>
            <person name="Watada M."/>
            <person name="Katoh T."/>
            <person name="Gotoh A."/>
            <person name="Gotoh Y."/>
            <person name="Taniguchi I."/>
            <person name="Nakamura K."/>
            <person name="Hayashi T."/>
            <person name="Katayama T."/>
            <person name="Uemura T."/>
            <person name="Hattori Y."/>
        </authorList>
    </citation>
    <scope>NUCLEOTIDE SEQUENCE [LARGE SCALE GENOMIC DNA]</scope>
    <source>
        <strain evidence="3 4">SB-73</strain>
    </source>
</reference>
<dbReference type="Pfam" id="PF01553">
    <property type="entry name" value="Acyltransferase"/>
    <property type="match status" value="1"/>
</dbReference>
<keyword evidence="1" id="KW-0472">Membrane</keyword>
<evidence type="ECO:0000313" key="4">
    <source>
        <dbReference type="Proteomes" id="UP001362899"/>
    </source>
</evidence>
<dbReference type="InterPro" id="IPR002123">
    <property type="entry name" value="Plipid/glycerol_acylTrfase"/>
</dbReference>
<comment type="caution">
    <text evidence="3">The sequence shown here is derived from an EMBL/GenBank/DDBJ whole genome shotgun (WGS) entry which is preliminary data.</text>
</comment>
<dbReference type="PANTHER" id="PTHR10983">
    <property type="entry name" value="1-ACYLGLYCEROL-3-PHOSPHATE ACYLTRANSFERASE-RELATED"/>
    <property type="match status" value="1"/>
</dbReference>
<keyword evidence="3" id="KW-0012">Acyltransferase</keyword>
<feature type="transmembrane region" description="Helical" evidence="1">
    <location>
        <begin position="12"/>
        <end position="33"/>
    </location>
</feature>
<dbReference type="EMBL" id="BTGC01000003">
    <property type="protein sequence ID" value="GMM49768.1"/>
    <property type="molecule type" value="Genomic_DNA"/>
</dbReference>
<keyword evidence="4" id="KW-1185">Reference proteome</keyword>